<evidence type="ECO:0000313" key="2">
    <source>
        <dbReference type="EMBL" id="GFS82539.1"/>
    </source>
</evidence>
<dbReference type="EMBL" id="BMAW01003249">
    <property type="protein sequence ID" value="GFS82539.1"/>
    <property type="molecule type" value="Genomic_DNA"/>
</dbReference>
<keyword evidence="3" id="KW-1185">Reference proteome</keyword>
<proteinExistence type="predicted"/>
<reference evidence="2" key="1">
    <citation type="submission" date="2020-08" db="EMBL/GenBank/DDBJ databases">
        <title>Multicomponent nature underlies the extraordinary mechanical properties of spider dragline silk.</title>
        <authorList>
            <person name="Kono N."/>
            <person name="Nakamura H."/>
            <person name="Mori M."/>
            <person name="Yoshida Y."/>
            <person name="Ohtoshi R."/>
            <person name="Malay A.D."/>
            <person name="Moran D.A.P."/>
            <person name="Tomita M."/>
            <person name="Numata K."/>
            <person name="Arakawa K."/>
        </authorList>
    </citation>
    <scope>NUCLEOTIDE SEQUENCE</scope>
</reference>
<comment type="caution">
    <text evidence="2">The sequence shown here is derived from an EMBL/GenBank/DDBJ whole genome shotgun (WGS) entry which is preliminary data.</text>
</comment>
<keyword evidence="1" id="KW-0175">Coiled coil</keyword>
<organism evidence="2 3">
    <name type="scientific">Nephila pilipes</name>
    <name type="common">Giant wood spider</name>
    <name type="synonym">Nephila maculata</name>
    <dbReference type="NCBI Taxonomy" id="299642"/>
    <lineage>
        <taxon>Eukaryota</taxon>
        <taxon>Metazoa</taxon>
        <taxon>Ecdysozoa</taxon>
        <taxon>Arthropoda</taxon>
        <taxon>Chelicerata</taxon>
        <taxon>Arachnida</taxon>
        <taxon>Araneae</taxon>
        <taxon>Araneomorphae</taxon>
        <taxon>Entelegynae</taxon>
        <taxon>Araneoidea</taxon>
        <taxon>Nephilidae</taxon>
        <taxon>Nephila</taxon>
    </lineage>
</organism>
<accession>A0A8X6MX87</accession>
<dbReference type="AlphaFoldDB" id="A0A8X6MX87"/>
<gene>
    <name evidence="2" type="ORF">NPIL_570231</name>
</gene>
<sequence>MSVRANIGMETRRAVHRAQKENVVGLLKEVEADLELIIKETRKMNDENEWQTFIRGIDSSGMLQSLNSQYKSINRAINFLKQSNGFQLKDKVGEVLGSIVYGQSQLRKFLSPFASLISNESASTMHPVGEELIYSSMNSLVSSGKGITIYSTGIPKEQLRIIDGGTDGLFLLHINPTCEWNTASSVDQTISLAKNGVEIQAKISRKVDIVEDRIREPPPPTDTTAISMEKANRQMFANLNLFKKAMIDNLIKPKST</sequence>
<name>A0A8X6MX87_NEPPI</name>
<evidence type="ECO:0000313" key="3">
    <source>
        <dbReference type="Proteomes" id="UP000887013"/>
    </source>
</evidence>
<evidence type="ECO:0000256" key="1">
    <source>
        <dbReference type="SAM" id="Coils"/>
    </source>
</evidence>
<feature type="coiled-coil region" evidence="1">
    <location>
        <begin position="27"/>
        <end position="83"/>
    </location>
</feature>
<dbReference type="Proteomes" id="UP000887013">
    <property type="component" value="Unassembled WGS sequence"/>
</dbReference>
<protein>
    <submittedName>
        <fullName evidence="2">Uncharacterized protein</fullName>
    </submittedName>
</protein>